<keyword evidence="3" id="KW-0479">Metal-binding</keyword>
<comment type="caution">
    <text evidence="6">The sequence shown here is derived from an EMBL/GenBank/DDBJ whole genome shotgun (WGS) entry which is preliminary data.</text>
</comment>
<evidence type="ECO:0000256" key="2">
    <source>
        <dbReference type="ARBA" id="ARBA00022679"/>
    </source>
</evidence>
<accession>A0A2P6P208</accession>
<keyword evidence="7" id="KW-1185">Reference proteome</keyword>
<name>A0A2P6P208_ROSCH</name>
<dbReference type="GO" id="GO:0032259">
    <property type="term" value="P:methylation"/>
    <property type="evidence" value="ECO:0007669"/>
    <property type="project" value="UniProtKB-KW"/>
</dbReference>
<dbReference type="EC" id="2.1.1.50" evidence="6"/>
<dbReference type="EMBL" id="PDCK01000045">
    <property type="protein sequence ID" value="PRQ15955.1"/>
    <property type="molecule type" value="Genomic_DNA"/>
</dbReference>
<evidence type="ECO:0000256" key="1">
    <source>
        <dbReference type="ARBA" id="ARBA00022603"/>
    </source>
</evidence>
<dbReference type="Gene3D" id="3.40.50.150">
    <property type="entry name" value="Vaccinia Virus protein VP39"/>
    <property type="match status" value="1"/>
</dbReference>
<evidence type="ECO:0000256" key="3">
    <source>
        <dbReference type="ARBA" id="ARBA00022723"/>
    </source>
</evidence>
<dbReference type="GO" id="GO:0046872">
    <property type="term" value="F:metal ion binding"/>
    <property type="evidence" value="ECO:0007669"/>
    <property type="project" value="UniProtKB-KW"/>
</dbReference>
<evidence type="ECO:0000313" key="6">
    <source>
        <dbReference type="EMBL" id="PRQ15955.1"/>
    </source>
</evidence>
<proteinExistence type="predicted"/>
<evidence type="ECO:0000256" key="5">
    <source>
        <dbReference type="SAM" id="MobiDB-lite"/>
    </source>
</evidence>
<dbReference type="GO" id="GO:0030749">
    <property type="term" value="F:loganate O-methyltransferase activity"/>
    <property type="evidence" value="ECO:0007669"/>
    <property type="project" value="UniProtKB-EC"/>
</dbReference>
<feature type="region of interest" description="Disordered" evidence="5">
    <location>
        <begin position="1"/>
        <end position="23"/>
    </location>
</feature>
<dbReference type="Gene3D" id="1.10.1200.270">
    <property type="entry name" value="Methyltransferase, alpha-helical capping domain"/>
    <property type="match status" value="1"/>
</dbReference>
<keyword evidence="4" id="KW-0460">Magnesium</keyword>
<dbReference type="InterPro" id="IPR029063">
    <property type="entry name" value="SAM-dependent_MTases_sf"/>
</dbReference>
<dbReference type="InterPro" id="IPR042086">
    <property type="entry name" value="MeTrfase_capping"/>
</dbReference>
<evidence type="ECO:0000313" key="7">
    <source>
        <dbReference type="Proteomes" id="UP000238479"/>
    </source>
</evidence>
<dbReference type="OMA" id="HIVNCSY"/>
<evidence type="ECO:0000256" key="4">
    <source>
        <dbReference type="ARBA" id="ARBA00022842"/>
    </source>
</evidence>
<dbReference type="Proteomes" id="UP000238479">
    <property type="component" value="Chromosome 7"/>
</dbReference>
<organism evidence="6 7">
    <name type="scientific">Rosa chinensis</name>
    <name type="common">China rose</name>
    <dbReference type="NCBI Taxonomy" id="74649"/>
    <lineage>
        <taxon>Eukaryota</taxon>
        <taxon>Viridiplantae</taxon>
        <taxon>Streptophyta</taxon>
        <taxon>Embryophyta</taxon>
        <taxon>Tracheophyta</taxon>
        <taxon>Spermatophyta</taxon>
        <taxon>Magnoliopsida</taxon>
        <taxon>eudicotyledons</taxon>
        <taxon>Gunneridae</taxon>
        <taxon>Pentapetalae</taxon>
        <taxon>rosids</taxon>
        <taxon>fabids</taxon>
        <taxon>Rosales</taxon>
        <taxon>Rosaceae</taxon>
        <taxon>Rosoideae</taxon>
        <taxon>Rosoideae incertae sedis</taxon>
        <taxon>Rosa</taxon>
    </lineage>
</organism>
<keyword evidence="1 6" id="KW-0489">Methyltransferase</keyword>
<gene>
    <name evidence="6" type="ORF">RchiOBHm_Chr7g0179031</name>
</gene>
<protein>
    <submittedName>
        <fullName evidence="6">Putative loganate O-methyltransferase</fullName>
        <ecNumber evidence="6">2.1.1.50</ecNumber>
    </submittedName>
</protein>
<sequence>MAADDTSNVFEAHPMEGGDGPNSYAKNSIVQRGVVDAAKELVKRAIVETLNIDILSSSNSFKIADLGCSVGPNTFYAVENMIEAVEFKYQSQGQNSQIPEFQVLFNDHASNDFNMLFISFPENKRYYAAGVPGSFYSRVFPNASIHLVHSSYAIHWLSRVPKEVLDKHSPAWNKGKIHYLNARDEVVRAYEAQYVEDMECFLHARAQEIVYGGLMVLIFPGRPNGSASSQAWANMSFQVLGSCLMDLVRKGVISEEKVDSSNMPIYSMTPQELEDAVKQNGCFSVEIMANLPHPLVDDTLSVPQLLASHLRTGVEGMVKKQFGEEILDELFDLYREKCEHDALNFLAVLGHNFIVVLRRKAD</sequence>
<keyword evidence="2 6" id="KW-0808">Transferase</keyword>
<dbReference type="PANTHER" id="PTHR31009">
    <property type="entry name" value="S-ADENOSYL-L-METHIONINE:CARBOXYL METHYLTRANSFERASE FAMILY PROTEIN"/>
    <property type="match status" value="1"/>
</dbReference>
<dbReference type="Gramene" id="PRQ15955">
    <property type="protein sequence ID" value="PRQ15955"/>
    <property type="gene ID" value="RchiOBHm_Chr7g0179031"/>
</dbReference>
<dbReference type="InterPro" id="IPR005299">
    <property type="entry name" value="MeTrfase_7"/>
</dbReference>
<dbReference type="Pfam" id="PF03492">
    <property type="entry name" value="Methyltransf_7"/>
    <property type="match status" value="1"/>
</dbReference>
<dbReference type="SUPFAM" id="SSF53335">
    <property type="entry name" value="S-adenosyl-L-methionine-dependent methyltransferases"/>
    <property type="match status" value="1"/>
</dbReference>
<reference evidence="6 7" key="1">
    <citation type="journal article" date="2018" name="Nat. Genet.">
        <title>The Rosa genome provides new insights in the design of modern roses.</title>
        <authorList>
            <person name="Bendahmane M."/>
        </authorList>
    </citation>
    <scope>NUCLEOTIDE SEQUENCE [LARGE SCALE GENOMIC DNA]</scope>
    <source>
        <strain evidence="7">cv. Old Blush</strain>
    </source>
</reference>
<dbReference type="AlphaFoldDB" id="A0A2P6P208"/>